<sequence>MEYLVLYTHQKTKKAKTWHDGVLSVTIANRAVLYDDKKTKLDSMYIKPEAIVKGEQLESDRYFILIEDEKSTVQTIVEPARPVTCPVRVPVRTGLKRKRTGFVPPRLVKQSENEGNQLVPQEPSSRQTSYLDLLRNKRTSFQNESANNQYLLQLNSSPHNTETPLFLKSSKQQSFLEKNNSLARVSEQALDSQILSAEKSPPRSNQLSPWSSYGNKLKSLHSPGKSLHSPGKSVQICSEINAEIFLEETSPRTDKNDKSSDYKNICSSRKNVKSENTNFIQNDIMGSSDVNKYEKSVSGGLKSCDETTSEEQNSKRSMTQIMALLGKKKSTPSTLYHVLEPNKKEEEYSNSNKMKNRSNNIHNTKNKDYNIIDGEHRKKQVERLKFSNTEMVGNKMSPNCNQKLSIEDNDSKQYLNDSLRSSQEWCSVRVELSPLTPNISVENHNRTEKEETVANKMESSTDSKLETSDGCKPLFLSNDSSEVLSPFHQITDYSQNKLSLKTTLQGCNKTNTSPGRQDKRNNTLHRSSEHDKEDLFIVDEEYMADTNDDLAVSFDMNFSPLSYVSDSDSVIDTAERHSTVGNPAYLSHSDSVVTSKDGDYAILENNSTNVCDVMNPNEIDMKEQFIDKKSDTCSNLTKDNFEDSDKNSNPTESRENTNMTPNECSPEYTCTENTNMTPNGCSPEYTCTENTNMTPNGCSPEYTCTENTNMTPNGCSPEYTCTENTNMTPNGCSPEYKCRENTNMTPNGCSPEYTCTENTNMTPNGCSPEYTCTEKTNMTPNGCSPEYTCRENTKMTPNGCSPEYTCTENTNMTPNGCSPEYTCTENTNMTPNGCSPEYTCTENTNMTPNGCSPEYTCRENTNMTPNGCSPEYTCTENTNMTPNGCSPEYTCRENTNMTPNGCSPTYTCRENTNMTPNGCSPEYTCTENTNINIDDKGVNKSYMSNSNEDQPKSHLGSVMTININHDSINIQEYSKLVESNSSIHHCVDLDMEQEEKKSADIIEDVAENSINTTKLDDNTVISPKGKDLSKSICVNKTEPYNNEITSKQNIHKDISCHKNDLKSMSNCDILTENNETTEKQIQDHSSTANLSYIPNKVSITNTLSQNDLSLPCVGEQTSDSFEIESHMINCNFAKDLQTNKKCEMEEKSIFLKEYCPVKSLNDLKFSPDSFYLSDESISQNTCTQKSIIKDSESVLCMSQNVTESNSFSENQLYKEKMTENKNNFYHSNANTNLVSTDSQKTCFKIKTASESASNLRSADNFETLQHQDVNEQDSIYMLDDTCESVEQNTSVQECSEKEYYITDNISQTTDKGDNLSQSSTLKTALTNSQCQPDNYNSDSEVFSQIRNKEQIKLSKDQKKQGKHEMLDSENFVKGDNSPTCRKNFVRENFSSELQNFMKEGYSSDYSENSVRVDYSADYRKHFASGDHFADNRESSARGDYFADCNPEKSDFSPENTHSMNRKNKMKPSVQGPSDHDLQHPDDIFTKKNQMMIRPDHVGSKEIPINCQIQNQKDLRCTASEKLESYTMRGSVTSGAVRRKDNLDWEKLESYTMRGSVTSGAVRRKDNQDWEKLESYTMRGSVTSGAVRRKDNLDTEPMTEDESFYIDLNDDKPRLKRGQRSSIMFQFQSSPAQFVPNTPEFLKSLKTSGSSQDCK</sequence>
<organism evidence="3 4">
    <name type="scientific">Mytilus coruscus</name>
    <name type="common">Sea mussel</name>
    <dbReference type="NCBI Taxonomy" id="42192"/>
    <lineage>
        <taxon>Eukaryota</taxon>
        <taxon>Metazoa</taxon>
        <taxon>Spiralia</taxon>
        <taxon>Lophotrochozoa</taxon>
        <taxon>Mollusca</taxon>
        <taxon>Bivalvia</taxon>
        <taxon>Autobranchia</taxon>
        <taxon>Pteriomorphia</taxon>
        <taxon>Mytilida</taxon>
        <taxon>Mytiloidea</taxon>
        <taxon>Mytilidae</taxon>
        <taxon>Mytilinae</taxon>
        <taxon>Mytilus</taxon>
    </lineage>
</organism>
<name>A0A6J8EHP0_MYTCO</name>
<dbReference type="Proteomes" id="UP000507470">
    <property type="component" value="Unassembled WGS sequence"/>
</dbReference>
<feature type="region of interest" description="Disordered" evidence="1">
    <location>
        <begin position="445"/>
        <end position="467"/>
    </location>
</feature>
<evidence type="ECO:0000313" key="3">
    <source>
        <dbReference type="EMBL" id="CAC5419898.1"/>
    </source>
</evidence>
<feature type="region of interest" description="Disordered" evidence="1">
    <location>
        <begin position="1444"/>
        <end position="1476"/>
    </location>
</feature>
<feature type="region of interest" description="Disordered" evidence="1">
    <location>
        <begin position="334"/>
        <end position="367"/>
    </location>
</feature>
<feature type="region of interest" description="Disordered" evidence="1">
    <location>
        <begin position="636"/>
        <end position="664"/>
    </location>
</feature>
<keyword evidence="4" id="KW-1185">Reference proteome</keyword>
<feature type="domain" description="5'-3' DNA helicase ZGRF1-like N-terminal" evidence="2">
    <location>
        <begin position="2"/>
        <end position="74"/>
    </location>
</feature>
<feature type="compositionally biased region" description="Polar residues" evidence="1">
    <location>
        <begin position="505"/>
        <end position="515"/>
    </location>
</feature>
<proteinExistence type="predicted"/>
<protein>
    <recommendedName>
        <fullName evidence="2">5'-3' DNA helicase ZGRF1-like N-terminal domain-containing protein</fullName>
    </recommendedName>
</protein>
<accession>A0A6J8EHP0</accession>
<feature type="region of interest" description="Disordered" evidence="1">
    <location>
        <begin position="108"/>
        <end position="128"/>
    </location>
</feature>
<dbReference type="EMBL" id="CACVKT020009056">
    <property type="protein sequence ID" value="CAC5419898.1"/>
    <property type="molecule type" value="Genomic_DNA"/>
</dbReference>
<feature type="region of interest" description="Disordered" evidence="1">
    <location>
        <begin position="505"/>
        <end position="528"/>
    </location>
</feature>
<feature type="compositionally biased region" description="Polar residues" evidence="1">
    <location>
        <begin position="647"/>
        <end position="664"/>
    </location>
</feature>
<dbReference type="InterPro" id="IPR018838">
    <property type="entry name" value="ZGRF1-like_N"/>
</dbReference>
<gene>
    <name evidence="3" type="ORF">MCOR_52179</name>
</gene>
<evidence type="ECO:0000313" key="4">
    <source>
        <dbReference type="Proteomes" id="UP000507470"/>
    </source>
</evidence>
<reference evidence="3 4" key="1">
    <citation type="submission" date="2020-06" db="EMBL/GenBank/DDBJ databases">
        <authorList>
            <person name="Li R."/>
            <person name="Bekaert M."/>
        </authorList>
    </citation>
    <scope>NUCLEOTIDE SEQUENCE [LARGE SCALE GENOMIC DNA]</scope>
    <source>
        <strain evidence="4">wild</strain>
    </source>
</reference>
<evidence type="ECO:0000259" key="2">
    <source>
        <dbReference type="Pfam" id="PF10382"/>
    </source>
</evidence>
<dbReference type="Pfam" id="PF10382">
    <property type="entry name" value="ZGRF1-like_N"/>
    <property type="match status" value="1"/>
</dbReference>
<evidence type="ECO:0000256" key="1">
    <source>
        <dbReference type="SAM" id="MobiDB-lite"/>
    </source>
</evidence>
<feature type="compositionally biased region" description="Low complexity" evidence="1">
    <location>
        <begin position="349"/>
        <end position="360"/>
    </location>
</feature>
<feature type="compositionally biased region" description="Basic and acidic residues" evidence="1">
    <location>
        <begin position="516"/>
        <end position="528"/>
    </location>
</feature>
<feature type="compositionally biased region" description="Polar residues" evidence="1">
    <location>
        <begin position="113"/>
        <end position="128"/>
    </location>
</feature>
<dbReference type="OrthoDB" id="6513042at2759"/>